<proteinExistence type="inferred from homology"/>
<keyword evidence="13 16" id="KW-0460">Magnesium</keyword>
<evidence type="ECO:0000256" key="4">
    <source>
        <dbReference type="ARBA" id="ARBA00011738"/>
    </source>
</evidence>
<dbReference type="CDD" id="cd00593">
    <property type="entry name" value="RIBOc"/>
    <property type="match status" value="1"/>
</dbReference>
<comment type="subcellular location">
    <subcellularLocation>
        <location evidence="2 16">Cytoplasm</location>
    </subcellularLocation>
</comment>
<protein>
    <recommendedName>
        <fullName evidence="16">Ribonuclease 3</fullName>
        <ecNumber evidence="16">3.1.26.3</ecNumber>
    </recommendedName>
    <alternativeName>
        <fullName evidence="16">Ribonuclease III</fullName>
        <shortName evidence="16">RNase III</shortName>
    </alternativeName>
</protein>
<comment type="cofactor">
    <cofactor evidence="16">
        <name>Mg(2+)</name>
        <dbReference type="ChEBI" id="CHEBI:18420"/>
    </cofactor>
</comment>
<keyword evidence="5 16" id="KW-0963">Cytoplasm</keyword>
<dbReference type="AlphaFoldDB" id="A0A5A8F5S8"/>
<comment type="subunit">
    <text evidence="4 16">Homodimer.</text>
</comment>
<evidence type="ECO:0000256" key="2">
    <source>
        <dbReference type="ARBA" id="ARBA00004496"/>
    </source>
</evidence>
<feature type="binding site" evidence="16">
    <location>
        <position position="120"/>
    </location>
    <ligand>
        <name>Mg(2+)</name>
        <dbReference type="ChEBI" id="CHEBI:18420"/>
    </ligand>
</feature>
<keyword evidence="9 16" id="KW-0540">Nuclease</keyword>
<dbReference type="InterPro" id="IPR014720">
    <property type="entry name" value="dsRBD_dom"/>
</dbReference>
<feature type="binding site" evidence="16">
    <location>
        <position position="44"/>
    </location>
    <ligand>
        <name>Mg(2+)</name>
        <dbReference type="ChEBI" id="CHEBI:18420"/>
    </ligand>
</feature>
<dbReference type="Pfam" id="PF14622">
    <property type="entry name" value="Ribonucleas_3_3"/>
    <property type="match status" value="1"/>
</dbReference>
<evidence type="ECO:0000256" key="1">
    <source>
        <dbReference type="ARBA" id="ARBA00000109"/>
    </source>
</evidence>
<dbReference type="Proteomes" id="UP000322876">
    <property type="component" value="Unassembled WGS sequence"/>
</dbReference>
<evidence type="ECO:0000256" key="7">
    <source>
        <dbReference type="ARBA" id="ARBA00022664"/>
    </source>
</evidence>
<dbReference type="Pfam" id="PF00035">
    <property type="entry name" value="dsrm"/>
    <property type="match status" value="1"/>
</dbReference>
<comment type="caution">
    <text evidence="19">The sequence shown here is derived from an EMBL/GenBank/DDBJ whole genome shotgun (WGS) entry which is preliminary data.</text>
</comment>
<evidence type="ECO:0000256" key="9">
    <source>
        <dbReference type="ARBA" id="ARBA00022722"/>
    </source>
</evidence>
<keyword evidence="12 16" id="KW-0378">Hydrolase</keyword>
<comment type="similarity">
    <text evidence="3">Belongs to the ribonuclease III family.</text>
</comment>
<comment type="catalytic activity">
    <reaction evidence="1 16">
        <text>Endonucleolytic cleavage to 5'-phosphomonoester.</text>
        <dbReference type="EC" id="3.1.26.3"/>
    </reaction>
</comment>
<evidence type="ECO:0000256" key="12">
    <source>
        <dbReference type="ARBA" id="ARBA00022801"/>
    </source>
</evidence>
<evidence type="ECO:0000256" key="3">
    <source>
        <dbReference type="ARBA" id="ARBA00010183"/>
    </source>
</evidence>
<feature type="domain" description="RNase III" evidence="18">
    <location>
        <begin position="4"/>
        <end position="131"/>
    </location>
</feature>
<dbReference type="GO" id="GO:0019843">
    <property type="term" value="F:rRNA binding"/>
    <property type="evidence" value="ECO:0007669"/>
    <property type="project" value="UniProtKB-KW"/>
</dbReference>
<dbReference type="SUPFAM" id="SSF69065">
    <property type="entry name" value="RNase III domain-like"/>
    <property type="match status" value="1"/>
</dbReference>
<dbReference type="CDD" id="cd10845">
    <property type="entry name" value="DSRM_RNAse_III_family"/>
    <property type="match status" value="1"/>
</dbReference>
<comment type="function">
    <text evidence="15 16">Digests double-stranded RNA. Involved in the processing of primary rRNA transcript to yield the immediate precursors to the large and small rRNAs (23S and 16S). Processes some mRNAs, and tRNAs when they are encoded in the rRNA operon. Processes pre-crRNA and tracrRNA of type II CRISPR loci if present in the organism.</text>
</comment>
<evidence type="ECO:0000313" key="19">
    <source>
        <dbReference type="EMBL" id="KAA0258803.1"/>
    </source>
</evidence>
<dbReference type="RefSeq" id="WP_149265563.1">
    <property type="nucleotide sequence ID" value="NZ_VFJB01000003.1"/>
</dbReference>
<keyword evidence="11 16" id="KW-0255">Endonuclease</keyword>
<dbReference type="PROSITE" id="PS00517">
    <property type="entry name" value="RNASE_3_1"/>
    <property type="match status" value="1"/>
</dbReference>
<dbReference type="SUPFAM" id="SSF54768">
    <property type="entry name" value="dsRNA-binding domain-like"/>
    <property type="match status" value="1"/>
</dbReference>
<dbReference type="FunFam" id="3.30.160.20:FF:000003">
    <property type="entry name" value="Ribonuclease 3"/>
    <property type="match status" value="1"/>
</dbReference>
<gene>
    <name evidence="16 19" type="primary">rnc</name>
    <name evidence="19" type="ORF">FHQ18_02315</name>
</gene>
<feature type="domain" description="DRBM" evidence="17">
    <location>
        <begin position="158"/>
        <end position="226"/>
    </location>
</feature>
<keyword evidence="8 16" id="KW-0819">tRNA processing</keyword>
<accession>A0A5A8F5S8</accession>
<evidence type="ECO:0000256" key="6">
    <source>
        <dbReference type="ARBA" id="ARBA00022552"/>
    </source>
</evidence>
<feature type="active site" evidence="16">
    <location>
        <position position="120"/>
    </location>
</feature>
<dbReference type="Gene3D" id="1.10.1520.10">
    <property type="entry name" value="Ribonuclease III domain"/>
    <property type="match status" value="1"/>
</dbReference>
<dbReference type="OrthoDB" id="9805026at2"/>
<dbReference type="SMART" id="SM00358">
    <property type="entry name" value="DSRM"/>
    <property type="match status" value="1"/>
</dbReference>
<dbReference type="EMBL" id="VFJB01000003">
    <property type="protein sequence ID" value="KAA0258803.1"/>
    <property type="molecule type" value="Genomic_DNA"/>
</dbReference>
<evidence type="ECO:0000313" key="20">
    <source>
        <dbReference type="Proteomes" id="UP000322876"/>
    </source>
</evidence>
<dbReference type="PANTHER" id="PTHR14950:SF37">
    <property type="entry name" value="ENDORIBONUCLEASE DICER"/>
    <property type="match status" value="1"/>
</dbReference>
<dbReference type="PROSITE" id="PS50142">
    <property type="entry name" value="RNASE_3_2"/>
    <property type="match status" value="1"/>
</dbReference>
<evidence type="ECO:0000256" key="14">
    <source>
        <dbReference type="ARBA" id="ARBA00022884"/>
    </source>
</evidence>
<dbReference type="GO" id="GO:0004525">
    <property type="term" value="F:ribonuclease III activity"/>
    <property type="evidence" value="ECO:0007669"/>
    <property type="project" value="UniProtKB-UniRule"/>
</dbReference>
<reference evidence="19 20" key="1">
    <citation type="submission" date="2019-06" db="EMBL/GenBank/DDBJ databases">
        <title>Genomic insights into carbon and energy metabolism of Deferribacter autotrophicus revealed new metabolic traits in the phylum Deferribacteres.</title>
        <authorList>
            <person name="Slobodkin A.I."/>
            <person name="Slobodkina G.B."/>
            <person name="Allioux M."/>
            <person name="Alain K."/>
            <person name="Jebbar M."/>
            <person name="Shadrin V."/>
            <person name="Kublanov I.V."/>
            <person name="Toshchakov S.V."/>
            <person name="Bonch-Osmolovskaya E.A."/>
        </authorList>
    </citation>
    <scope>NUCLEOTIDE SEQUENCE [LARGE SCALE GENOMIC DNA]</scope>
    <source>
        <strain evidence="19 20">SL50</strain>
    </source>
</reference>
<dbReference type="GO" id="GO:0006364">
    <property type="term" value="P:rRNA processing"/>
    <property type="evidence" value="ECO:0007669"/>
    <property type="project" value="UniProtKB-UniRule"/>
</dbReference>
<dbReference type="PROSITE" id="PS50137">
    <property type="entry name" value="DS_RBD"/>
    <property type="match status" value="1"/>
</dbReference>
<dbReference type="GO" id="GO:0005737">
    <property type="term" value="C:cytoplasm"/>
    <property type="evidence" value="ECO:0007669"/>
    <property type="project" value="UniProtKB-SubCell"/>
</dbReference>
<dbReference type="FunFam" id="1.10.1520.10:FF:000001">
    <property type="entry name" value="Ribonuclease 3"/>
    <property type="match status" value="1"/>
</dbReference>
<evidence type="ECO:0000256" key="10">
    <source>
        <dbReference type="ARBA" id="ARBA00022723"/>
    </source>
</evidence>
<dbReference type="GO" id="GO:0046872">
    <property type="term" value="F:metal ion binding"/>
    <property type="evidence" value="ECO:0007669"/>
    <property type="project" value="UniProtKB-KW"/>
</dbReference>
<dbReference type="GO" id="GO:0042802">
    <property type="term" value="F:identical protein binding"/>
    <property type="evidence" value="ECO:0007669"/>
    <property type="project" value="UniProtKB-ARBA"/>
</dbReference>
<dbReference type="HAMAP" id="MF_00104">
    <property type="entry name" value="RNase_III"/>
    <property type="match status" value="1"/>
</dbReference>
<feature type="binding site" evidence="16">
    <location>
        <position position="117"/>
    </location>
    <ligand>
        <name>Mg(2+)</name>
        <dbReference type="ChEBI" id="CHEBI:18420"/>
    </ligand>
</feature>
<evidence type="ECO:0000256" key="13">
    <source>
        <dbReference type="ARBA" id="ARBA00022842"/>
    </source>
</evidence>
<evidence type="ECO:0000256" key="16">
    <source>
        <dbReference type="HAMAP-Rule" id="MF_00104"/>
    </source>
</evidence>
<dbReference type="EC" id="3.1.26.3" evidence="16"/>
<dbReference type="InterPro" id="IPR011907">
    <property type="entry name" value="RNase_III"/>
</dbReference>
<evidence type="ECO:0000259" key="17">
    <source>
        <dbReference type="PROSITE" id="PS50137"/>
    </source>
</evidence>
<dbReference type="GO" id="GO:0006397">
    <property type="term" value="P:mRNA processing"/>
    <property type="evidence" value="ECO:0007669"/>
    <property type="project" value="UniProtKB-UniRule"/>
</dbReference>
<organism evidence="19 20">
    <name type="scientific">Deferribacter autotrophicus</name>
    <dbReference type="NCBI Taxonomy" id="500465"/>
    <lineage>
        <taxon>Bacteria</taxon>
        <taxon>Pseudomonadati</taxon>
        <taxon>Deferribacterota</taxon>
        <taxon>Deferribacteres</taxon>
        <taxon>Deferribacterales</taxon>
        <taxon>Deferribacteraceae</taxon>
        <taxon>Deferribacter</taxon>
    </lineage>
</organism>
<evidence type="ECO:0000256" key="11">
    <source>
        <dbReference type="ARBA" id="ARBA00022759"/>
    </source>
</evidence>
<name>A0A5A8F5S8_9BACT</name>
<keyword evidence="7 16" id="KW-0507">mRNA processing</keyword>
<keyword evidence="16" id="KW-0699">rRNA-binding</keyword>
<sequence>MNNYEQLEKIIGYSFNSKSLLLEAITHSSYAYEKKLKKNYERLEFLGDAVLQLIITEYMIIKYKDLNEGVLSQYRSFFVSEDFISEIAKKINLYNFIRLGKGEIVTGGNRKPSLLADTFESLLAAVYLDGGYNEARRIVLELMSDLIDEYIQGKKVIDPKTELQKITQKEFGYLPEYRIVKEEGPEHDKVFTVEVKLHNCTFLGTGKNKKKAEMDAAKKALDHIQSIVKAD</sequence>
<dbReference type="PANTHER" id="PTHR14950">
    <property type="entry name" value="DICER-RELATED"/>
    <property type="match status" value="1"/>
</dbReference>
<keyword evidence="20" id="KW-1185">Reference proteome</keyword>
<dbReference type="NCBIfam" id="TIGR02191">
    <property type="entry name" value="RNaseIII"/>
    <property type="match status" value="1"/>
</dbReference>
<evidence type="ECO:0000256" key="15">
    <source>
        <dbReference type="ARBA" id="ARBA00049596"/>
    </source>
</evidence>
<feature type="active site" evidence="16">
    <location>
        <position position="48"/>
    </location>
</feature>
<dbReference type="SMART" id="SM00535">
    <property type="entry name" value="RIBOc"/>
    <property type="match status" value="1"/>
</dbReference>
<evidence type="ECO:0000259" key="18">
    <source>
        <dbReference type="PROSITE" id="PS50142"/>
    </source>
</evidence>
<dbReference type="InterPro" id="IPR036389">
    <property type="entry name" value="RNase_III_sf"/>
</dbReference>
<dbReference type="GO" id="GO:0008033">
    <property type="term" value="P:tRNA processing"/>
    <property type="evidence" value="ECO:0007669"/>
    <property type="project" value="UniProtKB-KW"/>
</dbReference>
<keyword evidence="10 16" id="KW-0479">Metal-binding</keyword>
<keyword evidence="6 16" id="KW-0698">rRNA processing</keyword>
<dbReference type="InterPro" id="IPR000999">
    <property type="entry name" value="RNase_III_dom"/>
</dbReference>
<keyword evidence="14 16" id="KW-0694">RNA-binding</keyword>
<evidence type="ECO:0000256" key="5">
    <source>
        <dbReference type="ARBA" id="ARBA00022490"/>
    </source>
</evidence>
<dbReference type="Gene3D" id="3.30.160.20">
    <property type="match status" value="1"/>
</dbReference>
<evidence type="ECO:0000256" key="8">
    <source>
        <dbReference type="ARBA" id="ARBA00022694"/>
    </source>
</evidence>